<evidence type="ECO:0000259" key="2">
    <source>
        <dbReference type="Pfam" id="PF11640"/>
    </source>
</evidence>
<evidence type="ECO:0000256" key="1">
    <source>
        <dbReference type="SAM" id="MobiDB-lite"/>
    </source>
</evidence>
<dbReference type="AlphaFoldDB" id="A0A9W8HJD9"/>
<feature type="non-terminal residue" evidence="3">
    <location>
        <position position="735"/>
    </location>
</feature>
<evidence type="ECO:0000313" key="3">
    <source>
        <dbReference type="EMBL" id="KAJ2784588.1"/>
    </source>
</evidence>
<comment type="caution">
    <text evidence="3">The sequence shown here is derived from an EMBL/GenBank/DDBJ whole genome shotgun (WGS) entry which is preliminary data.</text>
</comment>
<name>A0A9W8HJD9_9FUNG</name>
<accession>A0A9W8HJD9</accession>
<evidence type="ECO:0000313" key="4">
    <source>
        <dbReference type="Proteomes" id="UP001140217"/>
    </source>
</evidence>
<reference evidence="3" key="1">
    <citation type="submission" date="2022-07" db="EMBL/GenBank/DDBJ databases">
        <title>Phylogenomic reconstructions and comparative analyses of Kickxellomycotina fungi.</title>
        <authorList>
            <person name="Reynolds N.K."/>
            <person name="Stajich J.E."/>
            <person name="Barry K."/>
            <person name="Grigoriev I.V."/>
            <person name="Crous P."/>
            <person name="Smith M.E."/>
        </authorList>
    </citation>
    <scope>NUCLEOTIDE SEQUENCE</scope>
    <source>
        <strain evidence="3">NBRC 105414</strain>
    </source>
</reference>
<dbReference type="OrthoDB" id="381190at2759"/>
<dbReference type="Proteomes" id="UP001140217">
    <property type="component" value="Unassembled WGS sequence"/>
</dbReference>
<dbReference type="GO" id="GO:0004674">
    <property type="term" value="F:protein serine/threonine kinase activity"/>
    <property type="evidence" value="ECO:0007669"/>
    <property type="project" value="InterPro"/>
</dbReference>
<dbReference type="EMBL" id="JANBUL010000024">
    <property type="protein sequence ID" value="KAJ2784588.1"/>
    <property type="molecule type" value="Genomic_DNA"/>
</dbReference>
<keyword evidence="4" id="KW-1185">Reference proteome</keyword>
<dbReference type="Pfam" id="PF11640">
    <property type="entry name" value="TAN"/>
    <property type="match status" value="1"/>
</dbReference>
<feature type="compositionally biased region" description="Low complexity" evidence="1">
    <location>
        <begin position="415"/>
        <end position="426"/>
    </location>
</feature>
<proteinExistence type="predicted"/>
<organism evidence="3 4">
    <name type="scientific">Coemansia javaensis</name>
    <dbReference type="NCBI Taxonomy" id="2761396"/>
    <lineage>
        <taxon>Eukaryota</taxon>
        <taxon>Fungi</taxon>
        <taxon>Fungi incertae sedis</taxon>
        <taxon>Zoopagomycota</taxon>
        <taxon>Kickxellomycotina</taxon>
        <taxon>Kickxellomycetes</taxon>
        <taxon>Kickxellales</taxon>
        <taxon>Kickxellaceae</taxon>
        <taxon>Coemansia</taxon>
    </lineage>
</organism>
<gene>
    <name evidence="3" type="ORF">H4R18_001053</name>
</gene>
<feature type="domain" description="Telomere-length maintenance and DNA damage repair" evidence="2">
    <location>
        <begin position="2"/>
        <end position="147"/>
    </location>
</feature>
<feature type="region of interest" description="Disordered" evidence="1">
    <location>
        <begin position="403"/>
        <end position="426"/>
    </location>
</feature>
<sequence>MRLIESTKATERARGVQELAEMLREDAAGGRSTLAASIHGSVWESVLSWTAGILIKEAQSFVNKHGDEWPRASQAGERLGARIQTQYSTPVRHIWVAAMPHLPARLARFVVKHITDSLGADPCLEPVFGHDYAKVLCAWAAHEPHVYNCKDSRARAIVDLCIRSLARFGGGAAESQASADSAHAHAVQPGDVELAATLLAVVAAATPARLAGIGDAVLGFCAEYCRHHVRENPCVATVLDTANTVYLARAEAEMARDPGRIRSLLRAALQLWPTRTRHLKRAALYTVRILSRLVAHQAAEAGGGDGEARALLELTLKTVTAGPWDRHKFMALPRELLAVFPLAHRAQRSDAAAVVGPLRLFAPVHAVVGPLQLAFFDTVAHLAMLLTRLAARGSEDIAAAAAAAAPHRKKRRRQQQQQQQAAPTSLARLLAEASASDQPAQACGAAQALWYAATVYGDALGGEQCAELLDGVRDAVRGGDMRQRGGPAAWLLGAVRALLPRAPGPAAADAVWPHAVAGIEAGVCGAAGLALDLLRRAQRPTAAATHALCRQAAAALAARAAPHDADSAQLLLFLAQYVRPPDEALARTAAQAIVRLCRDAAQQRWPAGLFADVLARVLGVADGAGPRAARAVLGPDWRAELRLTHVLHALAVLADCPATCRSLLAHHMAPPAGAAAPAPPAELAAAASSISPAQWHAVCAQLLRFVDHAALPEHGPAAGSAIPYVAVALWLISDR</sequence>
<dbReference type="InterPro" id="IPR021668">
    <property type="entry name" value="TAN"/>
</dbReference>
<protein>
    <recommendedName>
        <fullName evidence="2">Telomere-length maintenance and DNA damage repair domain-containing protein</fullName>
    </recommendedName>
</protein>